<evidence type="ECO:0000259" key="9">
    <source>
        <dbReference type="PROSITE" id="PS50893"/>
    </source>
</evidence>
<dbReference type="PROSITE" id="PS50893">
    <property type="entry name" value="ABC_TRANSPORTER_2"/>
    <property type="match status" value="1"/>
</dbReference>
<evidence type="ECO:0000256" key="4">
    <source>
        <dbReference type="ARBA" id="ARBA00022475"/>
    </source>
</evidence>
<dbReference type="Proteomes" id="UP000199695">
    <property type="component" value="Unassembled WGS sequence"/>
</dbReference>
<evidence type="ECO:0000256" key="5">
    <source>
        <dbReference type="ARBA" id="ARBA00022741"/>
    </source>
</evidence>
<dbReference type="EMBL" id="FOCQ01000007">
    <property type="protein sequence ID" value="SEN19712.1"/>
    <property type="molecule type" value="Genomic_DNA"/>
</dbReference>
<evidence type="ECO:0000313" key="10">
    <source>
        <dbReference type="EMBL" id="SEN19712.1"/>
    </source>
</evidence>
<evidence type="ECO:0000256" key="6">
    <source>
        <dbReference type="ARBA" id="ARBA00022840"/>
    </source>
</evidence>
<evidence type="ECO:0000256" key="7">
    <source>
        <dbReference type="ARBA" id="ARBA00022967"/>
    </source>
</evidence>
<name>A0A1H8EJR9_9BACL</name>
<dbReference type="STRING" id="1173111.SAMN05444955_10732"/>
<dbReference type="PANTHER" id="PTHR43553">
    <property type="entry name" value="HEAVY METAL TRANSPORTER"/>
    <property type="match status" value="1"/>
</dbReference>
<keyword evidence="5" id="KW-0547">Nucleotide-binding</keyword>
<dbReference type="InterPro" id="IPR050095">
    <property type="entry name" value="ECF_ABC_transporter_ATP-bd"/>
</dbReference>
<dbReference type="SMART" id="SM00382">
    <property type="entry name" value="AAA"/>
    <property type="match status" value="1"/>
</dbReference>
<dbReference type="Gene3D" id="3.40.50.300">
    <property type="entry name" value="P-loop containing nucleotide triphosphate hydrolases"/>
    <property type="match status" value="1"/>
</dbReference>
<keyword evidence="7" id="KW-1278">Translocase</keyword>
<dbReference type="NCBIfam" id="NF010167">
    <property type="entry name" value="PRK13648.1"/>
    <property type="match status" value="1"/>
</dbReference>
<evidence type="ECO:0000313" key="11">
    <source>
        <dbReference type="Proteomes" id="UP000199695"/>
    </source>
</evidence>
<evidence type="ECO:0000256" key="2">
    <source>
        <dbReference type="ARBA" id="ARBA00005417"/>
    </source>
</evidence>
<protein>
    <submittedName>
        <fullName evidence="10">Energy-coupling factor transport system ATP-binding protein/energy-coupling factor transport system ATP-binding protein</fullName>
    </submittedName>
</protein>
<comment type="subcellular location">
    <subcellularLocation>
        <location evidence="1">Cell membrane</location>
        <topology evidence="1">Peripheral membrane protein</topology>
    </subcellularLocation>
</comment>
<dbReference type="GO" id="GO:0015087">
    <property type="term" value="F:cobalt ion transmembrane transporter activity"/>
    <property type="evidence" value="ECO:0007669"/>
    <property type="project" value="UniProtKB-ARBA"/>
</dbReference>
<dbReference type="Pfam" id="PF00005">
    <property type="entry name" value="ABC_tran"/>
    <property type="match status" value="1"/>
</dbReference>
<dbReference type="InterPro" id="IPR027417">
    <property type="entry name" value="P-loop_NTPase"/>
</dbReference>
<dbReference type="GO" id="GO:0042626">
    <property type="term" value="F:ATPase-coupled transmembrane transporter activity"/>
    <property type="evidence" value="ECO:0007669"/>
    <property type="project" value="TreeGrafter"/>
</dbReference>
<dbReference type="InterPro" id="IPR017871">
    <property type="entry name" value="ABC_transporter-like_CS"/>
</dbReference>
<dbReference type="PANTHER" id="PTHR43553:SF24">
    <property type="entry name" value="ENERGY-COUPLING FACTOR TRANSPORTER ATP-BINDING PROTEIN ECFA1"/>
    <property type="match status" value="1"/>
</dbReference>
<dbReference type="GO" id="GO:0016887">
    <property type="term" value="F:ATP hydrolysis activity"/>
    <property type="evidence" value="ECO:0007669"/>
    <property type="project" value="InterPro"/>
</dbReference>
<dbReference type="NCBIfam" id="TIGR04520">
    <property type="entry name" value="ECF_ATPase_1"/>
    <property type="match status" value="1"/>
</dbReference>
<evidence type="ECO:0000256" key="3">
    <source>
        <dbReference type="ARBA" id="ARBA00022448"/>
    </source>
</evidence>
<sequence length="287" mass="31980">MKQPLIRAESVSFDYVVNRNDVIPVLRDVSFSIYPGEYVAIIGHNGSGKSTLAKHLNGILKPIAGNVFVNGLNTKEDKYRRSIRQQVGMVFQHPDNQIVATIVEDDVAFGLENIGVPGEEMKERIDFALDAVGMSTYRNRPPHHLSGGQKQRIAIAGIIAMRPQCLVLDEATGMLDAYGRRDILRVVRKLHREGMTIVTVTHHMSEAAEADRVLVIESGRIVMEGTPREIFQQQEMLHQLQLDVPEASRMARLIHDQVPAFQSGLISQQEMIDEVRRLSGIRGADAG</sequence>
<comment type="similarity">
    <text evidence="2">Belongs to the ABC transporter superfamily.</text>
</comment>
<dbReference type="GO" id="GO:0005524">
    <property type="term" value="F:ATP binding"/>
    <property type="evidence" value="ECO:0007669"/>
    <property type="project" value="UniProtKB-KW"/>
</dbReference>
<keyword evidence="4" id="KW-1003">Cell membrane</keyword>
<dbReference type="InterPro" id="IPR015856">
    <property type="entry name" value="ABC_transpr_CbiO/EcfA_su"/>
</dbReference>
<dbReference type="GO" id="GO:0043190">
    <property type="term" value="C:ATP-binding cassette (ABC) transporter complex"/>
    <property type="evidence" value="ECO:0007669"/>
    <property type="project" value="TreeGrafter"/>
</dbReference>
<proteinExistence type="inferred from homology"/>
<organism evidence="10 11">
    <name type="scientific">Lihuaxuella thermophila</name>
    <dbReference type="NCBI Taxonomy" id="1173111"/>
    <lineage>
        <taxon>Bacteria</taxon>
        <taxon>Bacillati</taxon>
        <taxon>Bacillota</taxon>
        <taxon>Bacilli</taxon>
        <taxon>Bacillales</taxon>
        <taxon>Thermoactinomycetaceae</taxon>
        <taxon>Lihuaxuella</taxon>
    </lineage>
</organism>
<gene>
    <name evidence="10" type="ORF">SAMN05444955_10732</name>
</gene>
<dbReference type="SUPFAM" id="SSF52540">
    <property type="entry name" value="P-loop containing nucleoside triphosphate hydrolases"/>
    <property type="match status" value="1"/>
</dbReference>
<reference evidence="10 11" key="1">
    <citation type="submission" date="2016-10" db="EMBL/GenBank/DDBJ databases">
        <authorList>
            <person name="de Groot N.N."/>
        </authorList>
    </citation>
    <scope>NUCLEOTIDE SEQUENCE [LARGE SCALE GENOMIC DNA]</scope>
    <source>
        <strain evidence="10 11">DSM 46701</strain>
    </source>
</reference>
<dbReference type="FunFam" id="3.40.50.300:FF:000224">
    <property type="entry name" value="Energy-coupling factor transporter ATP-binding protein EcfA"/>
    <property type="match status" value="1"/>
</dbReference>
<dbReference type="AlphaFoldDB" id="A0A1H8EJR9"/>
<accession>A0A1H8EJR9</accession>
<keyword evidence="8" id="KW-0472">Membrane</keyword>
<dbReference type="CDD" id="cd03225">
    <property type="entry name" value="ABC_cobalt_CbiO_domain1"/>
    <property type="match status" value="1"/>
</dbReference>
<dbReference type="InterPro" id="IPR003439">
    <property type="entry name" value="ABC_transporter-like_ATP-bd"/>
</dbReference>
<evidence type="ECO:0000256" key="8">
    <source>
        <dbReference type="ARBA" id="ARBA00023136"/>
    </source>
</evidence>
<dbReference type="PROSITE" id="PS00211">
    <property type="entry name" value="ABC_TRANSPORTER_1"/>
    <property type="match status" value="1"/>
</dbReference>
<keyword evidence="3" id="KW-0813">Transport</keyword>
<keyword evidence="11" id="KW-1185">Reference proteome</keyword>
<feature type="domain" description="ABC transporter" evidence="9">
    <location>
        <begin position="6"/>
        <end position="243"/>
    </location>
</feature>
<evidence type="ECO:0000256" key="1">
    <source>
        <dbReference type="ARBA" id="ARBA00004202"/>
    </source>
</evidence>
<dbReference type="InterPro" id="IPR030947">
    <property type="entry name" value="EcfA_1"/>
</dbReference>
<dbReference type="InterPro" id="IPR003593">
    <property type="entry name" value="AAA+_ATPase"/>
</dbReference>
<keyword evidence="6 10" id="KW-0067">ATP-binding</keyword>